<dbReference type="InterPro" id="IPR044822">
    <property type="entry name" value="Myb_DNA-bind_4"/>
</dbReference>
<dbReference type="AlphaFoldDB" id="A0A194Q7J1"/>
<evidence type="ECO:0000313" key="4">
    <source>
        <dbReference type="Proteomes" id="UP000053268"/>
    </source>
</evidence>
<dbReference type="EMBL" id="KQ459324">
    <property type="protein sequence ID" value="KPJ01507.1"/>
    <property type="molecule type" value="Genomic_DNA"/>
</dbReference>
<reference evidence="3 4" key="1">
    <citation type="journal article" date="2015" name="Nat. Commun.">
        <title>Outbred genome sequencing and CRISPR/Cas9 gene editing in butterflies.</title>
        <authorList>
            <person name="Li X."/>
            <person name="Fan D."/>
            <person name="Zhang W."/>
            <person name="Liu G."/>
            <person name="Zhang L."/>
            <person name="Zhao L."/>
            <person name="Fang X."/>
            <person name="Chen L."/>
            <person name="Dong Y."/>
            <person name="Chen Y."/>
            <person name="Ding Y."/>
            <person name="Zhao R."/>
            <person name="Feng M."/>
            <person name="Zhu Y."/>
            <person name="Feng Y."/>
            <person name="Jiang X."/>
            <person name="Zhu D."/>
            <person name="Xiang H."/>
            <person name="Feng X."/>
            <person name="Li S."/>
            <person name="Wang J."/>
            <person name="Zhang G."/>
            <person name="Kronforst M.R."/>
            <person name="Wang W."/>
        </authorList>
    </citation>
    <scope>NUCLEOTIDE SEQUENCE [LARGE SCALE GENOMIC DNA]</scope>
    <source>
        <strain evidence="3">Ya'a_city_454_Px</strain>
        <tissue evidence="3">Whole body</tissue>
    </source>
</reference>
<organism evidence="3 4">
    <name type="scientific">Papilio xuthus</name>
    <name type="common">Asian swallowtail butterfly</name>
    <dbReference type="NCBI Taxonomy" id="66420"/>
    <lineage>
        <taxon>Eukaryota</taxon>
        <taxon>Metazoa</taxon>
        <taxon>Ecdysozoa</taxon>
        <taxon>Arthropoda</taxon>
        <taxon>Hexapoda</taxon>
        <taxon>Insecta</taxon>
        <taxon>Pterygota</taxon>
        <taxon>Neoptera</taxon>
        <taxon>Endopterygota</taxon>
        <taxon>Lepidoptera</taxon>
        <taxon>Glossata</taxon>
        <taxon>Ditrysia</taxon>
        <taxon>Papilionoidea</taxon>
        <taxon>Papilionidae</taxon>
        <taxon>Papilioninae</taxon>
        <taxon>Papilio</taxon>
    </lineage>
</organism>
<name>A0A194Q7J1_PAPXU</name>
<evidence type="ECO:0000259" key="2">
    <source>
        <dbReference type="Pfam" id="PF13837"/>
    </source>
</evidence>
<dbReference type="Pfam" id="PF13837">
    <property type="entry name" value="Myb_DNA-bind_4"/>
    <property type="match status" value="1"/>
</dbReference>
<evidence type="ECO:0000256" key="1">
    <source>
        <dbReference type="SAM" id="MobiDB-lite"/>
    </source>
</evidence>
<dbReference type="Proteomes" id="UP000053268">
    <property type="component" value="Unassembled WGS sequence"/>
</dbReference>
<proteinExistence type="predicted"/>
<accession>A0A194Q7J1</accession>
<protein>
    <recommendedName>
        <fullName evidence="2">Myb/SANT-like DNA-binding domain-containing protein</fullName>
    </recommendedName>
</protein>
<feature type="domain" description="Myb/SANT-like DNA-binding" evidence="2">
    <location>
        <begin position="65"/>
        <end position="148"/>
    </location>
</feature>
<gene>
    <name evidence="3" type="ORF">RR46_08544</name>
</gene>
<keyword evidence="4" id="KW-1185">Reference proteome</keyword>
<evidence type="ECO:0000313" key="3">
    <source>
        <dbReference type="EMBL" id="KPJ01507.1"/>
    </source>
</evidence>
<feature type="region of interest" description="Disordered" evidence="1">
    <location>
        <begin position="182"/>
        <end position="204"/>
    </location>
</feature>
<sequence length="266" mass="31311">MSESRKNHLIIEGNQGREADHGATYKPIPENDTATDVEYIEADREYMQLNKREIMESEIADDADDHWDHNSIRIMLNLYIENLDKFRNPKIRKKNLWSDIANAVGKSPDCCNKKFRNLKQTYIRLLKKKNRIGISTVKWPYFESFEEIYCVEGEYQPEIQQKLQEGSNESIAKALLSISSPSKFEDSHENGETSSGQNEEVRRRLTRKRNAEFRKVTLEIKDRQRLVEEKLDRLINIVEESNNIQRERNKLFEEFLEKLRSSHGGC</sequence>